<dbReference type="Proteomes" id="UP000327157">
    <property type="component" value="Chromosome 6"/>
</dbReference>
<comment type="caution">
    <text evidence="2">The sequence shown here is derived from an EMBL/GenBank/DDBJ whole genome shotgun (WGS) entry which is preliminary data.</text>
</comment>
<sequence>MSKAPFETFSVHCDCRPGPIKRNIIIIITTELPSLNKWHQALLAAASRHESGTNYYDEVLVRKFVKIHHIELLREMFGIASSAADMDEDGSPTMQQIRAQRLKEKSKANDDYTAQHEVAASLRLIAEQNALEVEERKSRHEEWAKQIQEEMDDKNMERNTSNYTPMRLAIKRGEPSNASSNGLNKAMKDRDENDNHKKGLKNAKDIDLRKQSEKIVNGYTELALEAY</sequence>
<evidence type="ECO:0000256" key="1">
    <source>
        <dbReference type="SAM" id="MobiDB-lite"/>
    </source>
</evidence>
<reference evidence="2 3" key="1">
    <citation type="submission" date="2019-09" db="EMBL/GenBank/DDBJ databases">
        <authorList>
            <person name="Ou C."/>
        </authorList>
    </citation>
    <scope>NUCLEOTIDE SEQUENCE [LARGE SCALE GENOMIC DNA]</scope>
    <source>
        <strain evidence="2">S2</strain>
        <tissue evidence="2">Leaf</tissue>
    </source>
</reference>
<reference evidence="3" key="2">
    <citation type="submission" date="2019-10" db="EMBL/GenBank/DDBJ databases">
        <title>A de novo genome assembly of a pear dwarfing rootstock.</title>
        <authorList>
            <person name="Wang F."/>
            <person name="Wang J."/>
            <person name="Li S."/>
            <person name="Zhang Y."/>
            <person name="Fang M."/>
            <person name="Ma L."/>
            <person name="Zhao Y."/>
            <person name="Jiang S."/>
        </authorList>
    </citation>
    <scope>NUCLEOTIDE SEQUENCE [LARGE SCALE GENOMIC DNA]</scope>
</reference>
<protein>
    <submittedName>
        <fullName evidence="2">Uncharacterized protein</fullName>
    </submittedName>
</protein>
<accession>A0A5N5I1D5</accession>
<dbReference type="EMBL" id="SMOL01000120">
    <property type="protein sequence ID" value="KAB2632933.1"/>
    <property type="molecule type" value="Genomic_DNA"/>
</dbReference>
<feature type="compositionally biased region" description="Basic and acidic residues" evidence="1">
    <location>
        <begin position="186"/>
        <end position="207"/>
    </location>
</feature>
<reference evidence="2 3" key="3">
    <citation type="submission" date="2019-11" db="EMBL/GenBank/DDBJ databases">
        <title>A de novo genome assembly of a pear dwarfing rootstock.</title>
        <authorList>
            <person name="Wang F."/>
            <person name="Wang J."/>
            <person name="Li S."/>
            <person name="Zhang Y."/>
            <person name="Fang M."/>
            <person name="Ma L."/>
            <person name="Zhao Y."/>
            <person name="Jiang S."/>
        </authorList>
    </citation>
    <scope>NUCLEOTIDE SEQUENCE [LARGE SCALE GENOMIC DNA]</scope>
    <source>
        <strain evidence="2">S2</strain>
        <tissue evidence="2">Leaf</tissue>
    </source>
</reference>
<gene>
    <name evidence="2" type="ORF">D8674_029180</name>
</gene>
<dbReference type="AlphaFoldDB" id="A0A5N5I1D5"/>
<name>A0A5N5I1D5_9ROSA</name>
<feature type="region of interest" description="Disordered" evidence="1">
    <location>
        <begin position="173"/>
        <end position="207"/>
    </location>
</feature>
<evidence type="ECO:0000313" key="3">
    <source>
        <dbReference type="Proteomes" id="UP000327157"/>
    </source>
</evidence>
<keyword evidence="3" id="KW-1185">Reference proteome</keyword>
<evidence type="ECO:0000313" key="2">
    <source>
        <dbReference type="EMBL" id="KAB2632933.1"/>
    </source>
</evidence>
<organism evidence="2 3">
    <name type="scientific">Pyrus ussuriensis x Pyrus communis</name>
    <dbReference type="NCBI Taxonomy" id="2448454"/>
    <lineage>
        <taxon>Eukaryota</taxon>
        <taxon>Viridiplantae</taxon>
        <taxon>Streptophyta</taxon>
        <taxon>Embryophyta</taxon>
        <taxon>Tracheophyta</taxon>
        <taxon>Spermatophyta</taxon>
        <taxon>Magnoliopsida</taxon>
        <taxon>eudicotyledons</taxon>
        <taxon>Gunneridae</taxon>
        <taxon>Pentapetalae</taxon>
        <taxon>rosids</taxon>
        <taxon>fabids</taxon>
        <taxon>Rosales</taxon>
        <taxon>Rosaceae</taxon>
        <taxon>Amygdaloideae</taxon>
        <taxon>Maleae</taxon>
        <taxon>Pyrus</taxon>
    </lineage>
</organism>
<proteinExistence type="predicted"/>